<dbReference type="InterPro" id="IPR038607">
    <property type="entry name" value="PhoD-like_sf"/>
</dbReference>
<feature type="domain" description="PhoD-like phosphatase metallophosphatase" evidence="1">
    <location>
        <begin position="96"/>
        <end position="234"/>
    </location>
</feature>
<evidence type="ECO:0000313" key="2">
    <source>
        <dbReference type="EMBL" id="SNW62245.1"/>
    </source>
</evidence>
<dbReference type="Pfam" id="PF09423">
    <property type="entry name" value="PhoD"/>
    <property type="match status" value="1"/>
</dbReference>
<dbReference type="InterPro" id="IPR029052">
    <property type="entry name" value="Metallo-depent_PP-like"/>
</dbReference>
<dbReference type="RefSeq" id="YP_009448547.1">
    <property type="nucleotide sequence ID" value="NC_036594.1"/>
</dbReference>
<accession>A0A2I2L3W3</accession>
<organism evidence="2">
    <name type="scientific">Orpheovirus IHUMI-LCC2</name>
    <dbReference type="NCBI Taxonomy" id="2023057"/>
    <lineage>
        <taxon>Viruses</taxon>
        <taxon>Varidnaviria</taxon>
        <taxon>Bamfordvirae</taxon>
        <taxon>Nucleocytoviricota</taxon>
        <taxon>Megaviricetes</taxon>
        <taxon>Pimascovirales</taxon>
        <taxon>Ocovirineae</taxon>
        <taxon>Orpheoviridae</taxon>
        <taxon>Alphaorpheovirus</taxon>
        <taxon>Alphaorpheovirus massiliense</taxon>
    </lineage>
</organism>
<sequence length="444" mass="50041">MNLNPIVGEVTHNQAKILFVPSSSTPLTLYINDIKNQEIQPIENVVNTLVLKGLSKDNTYTIKFYQDALINSTSPEIKPLAYCTFKTFSIPKHIHIVSCDLLEIRDAGLSAWNKLSSDMNIELMLHIGDNVYMDREHYRAINYIEDKKEINMKVIEDDMRKRYHRTWNGVNNVLARTSNMMIWDDHDVHDGFHIISNNVSNPNKVEEIAIKLYKEYQEGLLINPPAKPGGSWYRQYGDLLLFVCERTTLPEGNVTEELLNSLSTMLYNPYVKRLALVFTSAPIPVPTGVLGKAYSMIYGTDGLWKDEELTKVYDVVYNWLDGSNFDSVQRNAVIIGGDLHIGVDAVITRGGISIPLFISSSVSNYATIAERLFGMGMVKRTVGNYKVEYNNVVYGNNYVVLKLEDNKLDAELLHVKDSLIPPNYLLSALSSLKGIMVGSSDDGN</sequence>
<dbReference type="PANTHER" id="PTHR37031:SF2">
    <property type="entry name" value="PHOD-LIKE PHOSPHATASE METALLOPHOSPHATASE DOMAIN-CONTAINING PROTEIN"/>
    <property type="match status" value="1"/>
</dbReference>
<reference evidence="2" key="1">
    <citation type="submission" date="2017-08" db="EMBL/GenBank/DDBJ databases">
        <authorList>
            <consortium name="Urmite Genomes"/>
        </authorList>
    </citation>
    <scope>NUCLEOTIDE SEQUENCE [LARGE SCALE GENOMIC DNA]</scope>
    <source>
        <strain evidence="2">IHUMI-LCC2</strain>
    </source>
</reference>
<dbReference type="Proteomes" id="UP000236316">
    <property type="component" value="Segment"/>
</dbReference>
<dbReference type="SUPFAM" id="SSF56300">
    <property type="entry name" value="Metallo-dependent phosphatases"/>
    <property type="match status" value="1"/>
</dbReference>
<gene>
    <name evidence="2" type="ORF">ORPV_341</name>
</gene>
<proteinExistence type="predicted"/>
<dbReference type="GeneID" id="35382119"/>
<protein>
    <submittedName>
        <fullName evidence="2">Phosphodiesterase/alkaline phosphatase D</fullName>
    </submittedName>
</protein>
<evidence type="ECO:0000259" key="1">
    <source>
        <dbReference type="Pfam" id="PF09423"/>
    </source>
</evidence>
<dbReference type="PANTHER" id="PTHR37031">
    <property type="entry name" value="METALLOPHOSPHATASE BINDING DOMAIN PROTEIN"/>
    <property type="match status" value="1"/>
</dbReference>
<dbReference type="KEGG" id="vg:35382119"/>
<dbReference type="EMBL" id="LT906555">
    <property type="protein sequence ID" value="SNW62245.1"/>
    <property type="molecule type" value="Genomic_DNA"/>
</dbReference>
<keyword evidence="3" id="KW-1185">Reference proteome</keyword>
<dbReference type="Gene3D" id="3.60.21.70">
    <property type="entry name" value="PhoD-like phosphatase"/>
    <property type="match status" value="1"/>
</dbReference>
<evidence type="ECO:0000313" key="3">
    <source>
        <dbReference type="Proteomes" id="UP000236316"/>
    </source>
</evidence>
<name>A0A2I2L3W3_9VIRU</name>
<dbReference type="InterPro" id="IPR018946">
    <property type="entry name" value="PhoD-like_MPP"/>
</dbReference>